<sequence>MPKMHLLLRAYSTRSIDEIIQKYINEDADRGLIGSITVVTNTGRDSCDTPGIVERVAHSNPGMTVRCVPLTEEEYGWSRALNQGIEGILADPSVSEDDQLVCLSNEVGMSNDQLYHLQQTLKTPGVSAAHPKLEFQVAQALGLGYHSARNTAMAYPLSHFLDSGLGLRFDPVLEQYGGMEDYDLLAKIYAKNHQLPRCSGDEVPITIRPTTNVVRKGVNETQAVAMIAKKYGPEVMGPLHQRLEIDLDKGDNPEPHKLKHEPTSLKDINLDPLELERTMLSATSSLQDDHDVLFSPSEQYRVYVTRGNNCSGMRNSSSPVDYEKALKAYTAAIDLNLDRPEAYALRARVFSKLGHGDEAQRDLAEVVRIRNERSGDTSSEPPAQILAAQKTHKAGHRPPSVLSVGR</sequence>
<dbReference type="Proteomes" id="UP000094329">
    <property type="component" value="Unassembled WGS sequence"/>
</dbReference>
<gene>
    <name evidence="2" type="ORF">BGC07_00850</name>
</gene>
<dbReference type="SUPFAM" id="SSF53448">
    <property type="entry name" value="Nucleotide-diphospho-sugar transferases"/>
    <property type="match status" value="1"/>
</dbReference>
<proteinExistence type="predicted"/>
<accession>A0ABX2ZYZ4</accession>
<evidence type="ECO:0008006" key="4">
    <source>
        <dbReference type="Google" id="ProtNLM"/>
    </source>
</evidence>
<dbReference type="RefSeq" id="WP_069311594.1">
    <property type="nucleotide sequence ID" value="NZ_MDTU01000001.1"/>
</dbReference>
<organism evidence="2 3">
    <name type="scientific">Piscirickettsia litoralis</name>
    <dbReference type="NCBI Taxonomy" id="1891921"/>
    <lineage>
        <taxon>Bacteria</taxon>
        <taxon>Pseudomonadati</taxon>
        <taxon>Pseudomonadota</taxon>
        <taxon>Gammaproteobacteria</taxon>
        <taxon>Thiotrichales</taxon>
        <taxon>Piscirickettsiaceae</taxon>
        <taxon>Piscirickettsia</taxon>
    </lineage>
</organism>
<evidence type="ECO:0000313" key="3">
    <source>
        <dbReference type="Proteomes" id="UP000094329"/>
    </source>
</evidence>
<dbReference type="Gene3D" id="1.25.40.10">
    <property type="entry name" value="Tetratricopeptide repeat domain"/>
    <property type="match status" value="1"/>
</dbReference>
<evidence type="ECO:0000313" key="2">
    <source>
        <dbReference type="EMBL" id="ODN41792.1"/>
    </source>
</evidence>
<evidence type="ECO:0000256" key="1">
    <source>
        <dbReference type="SAM" id="MobiDB-lite"/>
    </source>
</evidence>
<dbReference type="InterPro" id="IPR011990">
    <property type="entry name" value="TPR-like_helical_dom_sf"/>
</dbReference>
<dbReference type="SUPFAM" id="SSF48452">
    <property type="entry name" value="TPR-like"/>
    <property type="match status" value="1"/>
</dbReference>
<keyword evidence="3" id="KW-1185">Reference proteome</keyword>
<reference evidence="2 3" key="1">
    <citation type="submission" date="2016-08" db="EMBL/GenBank/DDBJ databases">
        <title>Draft genome sequence of Candidatus Piscirickettsia litoralis, from seawater.</title>
        <authorList>
            <person name="Wan X."/>
            <person name="Lee A.J."/>
            <person name="Hou S."/>
            <person name="Donachie S.P."/>
        </authorList>
    </citation>
    <scope>NUCLEOTIDE SEQUENCE [LARGE SCALE GENOMIC DNA]</scope>
    <source>
        <strain evidence="2 3">Y2</strain>
    </source>
</reference>
<feature type="region of interest" description="Disordered" evidence="1">
    <location>
        <begin position="371"/>
        <end position="406"/>
    </location>
</feature>
<name>A0ABX2ZYZ4_9GAMM</name>
<dbReference type="EMBL" id="MDTU01000001">
    <property type="protein sequence ID" value="ODN41792.1"/>
    <property type="molecule type" value="Genomic_DNA"/>
</dbReference>
<protein>
    <recommendedName>
        <fullName evidence="4">Glycosyltransferase 2-like domain-containing protein</fullName>
    </recommendedName>
</protein>
<dbReference type="InterPro" id="IPR029044">
    <property type="entry name" value="Nucleotide-diphossugar_trans"/>
</dbReference>
<comment type="caution">
    <text evidence="2">The sequence shown here is derived from an EMBL/GenBank/DDBJ whole genome shotgun (WGS) entry which is preliminary data.</text>
</comment>